<feature type="binding site" evidence="2">
    <location>
        <position position="402"/>
    </location>
    <ligand>
        <name>Zn(2+)</name>
        <dbReference type="ChEBI" id="CHEBI:29105"/>
        <note>catalytic</note>
    </ligand>
</feature>
<dbReference type="GO" id="GO:0008270">
    <property type="term" value="F:zinc ion binding"/>
    <property type="evidence" value="ECO:0007669"/>
    <property type="project" value="InterPro"/>
</dbReference>
<evidence type="ECO:0000259" key="4">
    <source>
        <dbReference type="Pfam" id="PF01433"/>
    </source>
</evidence>
<evidence type="ECO:0000256" key="1">
    <source>
        <dbReference type="PIRSR" id="PIRSR634015-1"/>
    </source>
</evidence>
<organism evidence="5 6">
    <name type="scientific">Flavobacterium omnivorum</name>
    <dbReference type="NCBI Taxonomy" id="178355"/>
    <lineage>
        <taxon>Bacteria</taxon>
        <taxon>Pseudomonadati</taxon>
        <taxon>Bacteroidota</taxon>
        <taxon>Flavobacteriia</taxon>
        <taxon>Flavobacteriales</taxon>
        <taxon>Flavobacteriaceae</taxon>
        <taxon>Flavobacterium</taxon>
    </lineage>
</organism>
<protein>
    <submittedName>
        <fullName evidence="5">Peptidase family M1</fullName>
    </submittedName>
</protein>
<evidence type="ECO:0000313" key="6">
    <source>
        <dbReference type="Proteomes" id="UP000199274"/>
    </source>
</evidence>
<dbReference type="EMBL" id="FNDB01000017">
    <property type="protein sequence ID" value="SDH90902.1"/>
    <property type="molecule type" value="Genomic_DNA"/>
</dbReference>
<accession>A0A1G8G939</accession>
<dbReference type="InterPro" id="IPR034015">
    <property type="entry name" value="M1_LTA4H"/>
</dbReference>
<dbReference type="STRING" id="178355.SAMN04488062_11762"/>
<comment type="cofactor">
    <cofactor evidence="2">
        <name>Zn(2+)</name>
        <dbReference type="ChEBI" id="CHEBI:29105"/>
    </cofactor>
    <text evidence="2">Binds 1 zinc ion per subunit.</text>
</comment>
<sequence>MEGQFVLPFLFQSNMKKLLLFSFITLSFGSLSAQNTGYWQQHVDYKMDVTMDVSTYRYKGTQELVYTNNSPDTLKKVYYHLYNNAFQPGSEMDARIQSIRDPDARMVNKIKVGSNEMKQSRIKMLKPNEAGYLNITDFKQDESTASVETRGTILEVTLAKPIAPNSKTTFTLNFDGQVPIQIRRSGRNNAEGVALSMAQWYPKMAEFDFEGWHADPYIAREFHGVWGNFDVSITIDKDYVLGGTGYLQNKNEIGHGYQDSGVVVTVPKKVKTLTWHFKAPMVHDFTWAADKEYIHDVVKGPNNVDLHFLYKNNPKFIENWKNLQPKTAQLMEFYNKTVGDYPYKQYSVIQGGDGGMEYAMCTLILGQGSFDGLLGVTAHEMAHSWFQHVLANNESKHGWMDEGFTSFLEDLGMNEIADKKVENPFTGAYAGYFSMVNSGKELPQSTHADRFDENRVYSITSYSKGELFLTQLMYLIGKENLMKSLKKYYSDFKFKHPTPNDIKRSAERVSGANLDWYLTDWTQTTNTIDYGIREPRAIGDKTIVTLERIGRMPMPLDLLVEYTDGTMESFYIPLRMMSFKKENPNPALKRTVLGDWAWAYPTMEFMIAKPKSTIKKITIDPSGLMADIKKDNNVYKQ</sequence>
<dbReference type="Pfam" id="PF01433">
    <property type="entry name" value="Peptidase_M1"/>
    <property type="match status" value="1"/>
</dbReference>
<name>A0A1G8G939_9FLAO</name>
<proteinExistence type="predicted"/>
<dbReference type="AlphaFoldDB" id="A0A1G8G939"/>
<dbReference type="SUPFAM" id="SSF55486">
    <property type="entry name" value="Metalloproteases ('zincins'), catalytic domain"/>
    <property type="match status" value="1"/>
</dbReference>
<keyword evidence="3" id="KW-0732">Signal</keyword>
<feature type="active site" description="Proton donor" evidence="1">
    <location>
        <position position="462"/>
    </location>
</feature>
<keyword evidence="2" id="KW-0479">Metal-binding</keyword>
<dbReference type="PANTHER" id="PTHR45726">
    <property type="entry name" value="LEUKOTRIENE A-4 HYDROLASE"/>
    <property type="match status" value="1"/>
</dbReference>
<feature type="binding site" evidence="2">
    <location>
        <position position="379"/>
    </location>
    <ligand>
        <name>Zn(2+)</name>
        <dbReference type="ChEBI" id="CHEBI:29105"/>
        <note>catalytic</note>
    </ligand>
</feature>
<evidence type="ECO:0000313" key="5">
    <source>
        <dbReference type="EMBL" id="SDH90902.1"/>
    </source>
</evidence>
<dbReference type="InterPro" id="IPR027268">
    <property type="entry name" value="Peptidase_M4/M1_CTD_sf"/>
</dbReference>
<dbReference type="InterPro" id="IPR014782">
    <property type="entry name" value="Peptidase_M1_dom"/>
</dbReference>
<dbReference type="Gene3D" id="1.10.390.10">
    <property type="entry name" value="Neutral Protease Domain 2"/>
    <property type="match status" value="1"/>
</dbReference>
<dbReference type="CDD" id="cd09604">
    <property type="entry name" value="M1_APN_like"/>
    <property type="match status" value="1"/>
</dbReference>
<feature type="signal peptide" evidence="3">
    <location>
        <begin position="1"/>
        <end position="33"/>
    </location>
</feature>
<gene>
    <name evidence="5" type="ORF">SAMN04488062_11762</name>
</gene>
<dbReference type="PANTHER" id="PTHR45726:SF3">
    <property type="entry name" value="LEUKOTRIENE A-4 HYDROLASE"/>
    <property type="match status" value="1"/>
</dbReference>
<evidence type="ECO:0000256" key="3">
    <source>
        <dbReference type="SAM" id="SignalP"/>
    </source>
</evidence>
<feature type="domain" description="Peptidase M1 membrane alanine aminopeptidase" evidence="4">
    <location>
        <begin position="374"/>
        <end position="521"/>
    </location>
</feature>
<dbReference type="Proteomes" id="UP000199274">
    <property type="component" value="Unassembled WGS sequence"/>
</dbReference>
<keyword evidence="2" id="KW-0862">Zinc</keyword>
<feature type="binding site" evidence="2">
    <location>
        <position position="383"/>
    </location>
    <ligand>
        <name>Zn(2+)</name>
        <dbReference type="ChEBI" id="CHEBI:29105"/>
        <note>catalytic</note>
    </ligand>
</feature>
<reference evidence="6" key="1">
    <citation type="submission" date="2016-10" db="EMBL/GenBank/DDBJ databases">
        <authorList>
            <person name="Varghese N."/>
            <person name="Submissions S."/>
        </authorList>
    </citation>
    <scope>NUCLEOTIDE SEQUENCE [LARGE SCALE GENOMIC DNA]</scope>
    <source>
        <strain evidence="6">CGMCC 1.2747</strain>
    </source>
</reference>
<evidence type="ECO:0000256" key="2">
    <source>
        <dbReference type="PIRSR" id="PIRSR634015-3"/>
    </source>
</evidence>
<dbReference type="GO" id="GO:0008237">
    <property type="term" value="F:metallopeptidase activity"/>
    <property type="evidence" value="ECO:0007669"/>
    <property type="project" value="InterPro"/>
</dbReference>
<keyword evidence="6" id="KW-1185">Reference proteome</keyword>
<feature type="active site" description="Proton acceptor" evidence="1">
    <location>
        <position position="380"/>
    </location>
</feature>
<feature type="chain" id="PRO_5011478244" evidence="3">
    <location>
        <begin position="34"/>
        <end position="637"/>
    </location>
</feature>